<reference evidence="1 2" key="1">
    <citation type="submission" date="2024-11" db="EMBL/GenBank/DDBJ databases">
        <title>A near-complete genome assembly of Cinchona calisaya.</title>
        <authorList>
            <person name="Lian D.C."/>
            <person name="Zhao X.W."/>
            <person name="Wei L."/>
        </authorList>
    </citation>
    <scope>NUCLEOTIDE SEQUENCE [LARGE SCALE GENOMIC DNA]</scope>
    <source>
        <tissue evidence="1">Nenye</tissue>
    </source>
</reference>
<accession>A0ABD2YS88</accession>
<proteinExistence type="predicted"/>
<dbReference type="Proteomes" id="UP001630127">
    <property type="component" value="Unassembled WGS sequence"/>
</dbReference>
<evidence type="ECO:0000313" key="2">
    <source>
        <dbReference type="Proteomes" id="UP001630127"/>
    </source>
</evidence>
<dbReference type="AlphaFoldDB" id="A0ABD2YS88"/>
<organism evidence="1 2">
    <name type="scientific">Cinchona calisaya</name>
    <dbReference type="NCBI Taxonomy" id="153742"/>
    <lineage>
        <taxon>Eukaryota</taxon>
        <taxon>Viridiplantae</taxon>
        <taxon>Streptophyta</taxon>
        <taxon>Embryophyta</taxon>
        <taxon>Tracheophyta</taxon>
        <taxon>Spermatophyta</taxon>
        <taxon>Magnoliopsida</taxon>
        <taxon>eudicotyledons</taxon>
        <taxon>Gunneridae</taxon>
        <taxon>Pentapetalae</taxon>
        <taxon>asterids</taxon>
        <taxon>lamiids</taxon>
        <taxon>Gentianales</taxon>
        <taxon>Rubiaceae</taxon>
        <taxon>Cinchonoideae</taxon>
        <taxon>Cinchoneae</taxon>
        <taxon>Cinchona</taxon>
    </lineage>
</organism>
<name>A0ABD2YS88_9GENT</name>
<evidence type="ECO:0000313" key="1">
    <source>
        <dbReference type="EMBL" id="KAL3510222.1"/>
    </source>
</evidence>
<gene>
    <name evidence="1" type="ORF">ACH5RR_029623</name>
</gene>
<dbReference type="EMBL" id="JBJUIK010000012">
    <property type="protein sequence ID" value="KAL3510222.1"/>
    <property type="molecule type" value="Genomic_DNA"/>
</dbReference>
<keyword evidence="2" id="KW-1185">Reference proteome</keyword>
<protein>
    <submittedName>
        <fullName evidence="1">Uncharacterized protein</fullName>
    </submittedName>
</protein>
<comment type="caution">
    <text evidence="1">The sequence shown here is derived from an EMBL/GenBank/DDBJ whole genome shotgun (WGS) entry which is preliminary data.</text>
</comment>
<sequence>MILQSKNLIEVDVQVALKSTTQAETSGLSLLEKDDIPSLPLAIKTPSGVFEDKTLAIYMEKTKPKLPPMMKNAVMECSNAQNQENSMNAASTPLHEGIPQNPNSQVAVGMENLVSSAPNDLVGDSLIGVKDYKLVEAAIVKPGLFWSYIITLTHEKCF</sequence>